<name>A0ABX8GT49_9BACT</name>
<dbReference type="PANTHER" id="PTHR47893">
    <property type="entry name" value="REGULATORY PROTEIN PCHR"/>
    <property type="match status" value="1"/>
</dbReference>
<keyword evidence="6" id="KW-1185">Reference proteome</keyword>
<dbReference type="Pfam" id="PF12833">
    <property type="entry name" value="HTH_18"/>
    <property type="match status" value="1"/>
</dbReference>
<evidence type="ECO:0000259" key="4">
    <source>
        <dbReference type="PROSITE" id="PS01124"/>
    </source>
</evidence>
<dbReference type="RefSeq" id="WP_144074143.1">
    <property type="nucleotide sequence ID" value="NZ_CP076128.1"/>
</dbReference>
<dbReference type="InterPro" id="IPR018062">
    <property type="entry name" value="HTH_AraC-typ_CS"/>
</dbReference>
<proteinExistence type="predicted"/>
<evidence type="ECO:0000256" key="2">
    <source>
        <dbReference type="ARBA" id="ARBA00023125"/>
    </source>
</evidence>
<feature type="domain" description="HTH araC/xylS-type" evidence="4">
    <location>
        <begin position="226"/>
        <end position="324"/>
    </location>
</feature>
<dbReference type="SMART" id="SM00342">
    <property type="entry name" value="HTH_ARAC"/>
    <property type="match status" value="1"/>
</dbReference>
<dbReference type="InterPro" id="IPR020449">
    <property type="entry name" value="Tscrpt_reg_AraC-type_HTH"/>
</dbReference>
<keyword evidence="2" id="KW-0238">DNA-binding</keyword>
<gene>
    <name evidence="5" type="ORF">KM029_15710</name>
</gene>
<dbReference type="PROSITE" id="PS01124">
    <property type="entry name" value="HTH_ARAC_FAMILY_2"/>
    <property type="match status" value="1"/>
</dbReference>
<evidence type="ECO:0000313" key="6">
    <source>
        <dbReference type="Proteomes" id="UP000682802"/>
    </source>
</evidence>
<dbReference type="InterPro" id="IPR018060">
    <property type="entry name" value="HTH_AraC"/>
</dbReference>
<dbReference type="InterPro" id="IPR053142">
    <property type="entry name" value="PchR_regulatory_protein"/>
</dbReference>
<organism evidence="5 6">
    <name type="scientific">Flammeovirga kamogawensis</name>
    <dbReference type="NCBI Taxonomy" id="373891"/>
    <lineage>
        <taxon>Bacteria</taxon>
        <taxon>Pseudomonadati</taxon>
        <taxon>Bacteroidota</taxon>
        <taxon>Cytophagia</taxon>
        <taxon>Cytophagales</taxon>
        <taxon>Flammeovirgaceae</taxon>
        <taxon>Flammeovirga</taxon>
    </lineage>
</organism>
<dbReference type="EMBL" id="CP076128">
    <property type="protein sequence ID" value="QWG06736.1"/>
    <property type="molecule type" value="Genomic_DNA"/>
</dbReference>
<keyword evidence="3" id="KW-0804">Transcription</keyword>
<dbReference type="PRINTS" id="PR00032">
    <property type="entry name" value="HTHARAC"/>
</dbReference>
<protein>
    <submittedName>
        <fullName evidence="5">Helix-turn-helix transcriptional regulator</fullName>
    </submittedName>
</protein>
<evidence type="ECO:0000256" key="3">
    <source>
        <dbReference type="ARBA" id="ARBA00023163"/>
    </source>
</evidence>
<sequence length="327" mass="37345">MDISASGNDYDDIFSNLKQQFNATGDSDIVMDIDSKIGKLKCLQMNFPIGLEIIYLSGKINEDLNLHREEQVSGEKLVFTGSINLELQITHKDQSNTTNNNSRGNLLINNTYFGFLGKINKNTPTKFFSIRMGKVFLQKIISHLDKEIESAVDPENPVIFMERLTPQLLKVIDEIEASLTIEEPYLNMYLTSKAIEFITFSLQLINQSDQSLIKKKITKDQLQIALKIRDLILNNMDSPLTIPEISKEIGISPTFAKTIFNKAFGLPIYSFYQSIRMEKAKELIEEGKLSIKDIAFDIGYSNVSHFTRSFRKKYGINPKQYAMRIKE</sequence>
<keyword evidence="1" id="KW-0805">Transcription regulation</keyword>
<dbReference type="PANTHER" id="PTHR47893:SF1">
    <property type="entry name" value="REGULATORY PROTEIN PCHR"/>
    <property type="match status" value="1"/>
</dbReference>
<dbReference type="SUPFAM" id="SSF46689">
    <property type="entry name" value="Homeodomain-like"/>
    <property type="match status" value="1"/>
</dbReference>
<evidence type="ECO:0000313" key="5">
    <source>
        <dbReference type="EMBL" id="QWG06736.1"/>
    </source>
</evidence>
<dbReference type="Gene3D" id="1.10.10.60">
    <property type="entry name" value="Homeodomain-like"/>
    <property type="match status" value="1"/>
</dbReference>
<reference evidence="5 6" key="1">
    <citation type="submission" date="2021-05" db="EMBL/GenBank/DDBJ databases">
        <title>Comparative genomic studies on the polysaccharide-degrading batcterial strains of the Flammeovirga genus.</title>
        <authorList>
            <person name="Zewei F."/>
            <person name="Zheng Z."/>
            <person name="Yu L."/>
            <person name="Ruyue G."/>
            <person name="Yanhong M."/>
            <person name="Yuanyuan C."/>
            <person name="Jingyan G."/>
            <person name="Wenjun H."/>
        </authorList>
    </citation>
    <scope>NUCLEOTIDE SEQUENCE [LARGE SCALE GENOMIC DNA]</scope>
    <source>
        <strain evidence="5 6">YS10</strain>
    </source>
</reference>
<accession>A0ABX8GT49</accession>
<dbReference type="PROSITE" id="PS00041">
    <property type="entry name" value="HTH_ARAC_FAMILY_1"/>
    <property type="match status" value="1"/>
</dbReference>
<dbReference type="InterPro" id="IPR009057">
    <property type="entry name" value="Homeodomain-like_sf"/>
</dbReference>
<dbReference type="Proteomes" id="UP000682802">
    <property type="component" value="Chromosome 1"/>
</dbReference>
<evidence type="ECO:0000256" key="1">
    <source>
        <dbReference type="ARBA" id="ARBA00023015"/>
    </source>
</evidence>